<keyword evidence="2" id="KW-1185">Reference proteome</keyword>
<organism evidence="1 2">
    <name type="scientific">Methylocystis iwaonis</name>
    <dbReference type="NCBI Taxonomy" id="2885079"/>
    <lineage>
        <taxon>Bacteria</taxon>
        <taxon>Pseudomonadati</taxon>
        <taxon>Pseudomonadota</taxon>
        <taxon>Alphaproteobacteria</taxon>
        <taxon>Hyphomicrobiales</taxon>
        <taxon>Methylocystaceae</taxon>
        <taxon>Methylocystis</taxon>
    </lineage>
</organism>
<evidence type="ECO:0000313" key="1">
    <source>
        <dbReference type="EMBL" id="BDV34506.1"/>
    </source>
</evidence>
<dbReference type="EMBL" id="AP027142">
    <property type="protein sequence ID" value="BDV34506.1"/>
    <property type="molecule type" value="Genomic_DNA"/>
</dbReference>
<protein>
    <submittedName>
        <fullName evidence="1">Uncharacterized protein</fullName>
    </submittedName>
</protein>
<gene>
    <name evidence="1" type="ORF">SS37A_20350</name>
</gene>
<proteinExistence type="predicted"/>
<accession>A0ABM8E945</accession>
<dbReference type="Proteomes" id="UP001317629">
    <property type="component" value="Chromosome"/>
</dbReference>
<evidence type="ECO:0000313" key="2">
    <source>
        <dbReference type="Proteomes" id="UP001317629"/>
    </source>
</evidence>
<reference evidence="1 2" key="1">
    <citation type="journal article" date="2023" name="Int. J. Syst. Evol. Microbiol.">
        <title>Methylocystis iwaonis sp. nov., a type II methane-oxidizing bacterium from surface soil of a rice paddy field in Japan, and emended description of the genus Methylocystis (ex Whittenbury et al. 1970) Bowman et al. 1993.</title>
        <authorList>
            <person name="Kaise H."/>
            <person name="Sawadogo J.B."/>
            <person name="Alam M.S."/>
            <person name="Ueno C."/>
            <person name="Dianou D."/>
            <person name="Shinjo R."/>
            <person name="Asakawa S."/>
        </authorList>
    </citation>
    <scope>NUCLEOTIDE SEQUENCE [LARGE SCALE GENOMIC DNA]</scope>
    <source>
        <strain evidence="1 2">SS37A-Re</strain>
    </source>
</reference>
<sequence>MTAARKEARRTPREKAFWTPVPRMEKAPTRRTALLPKLQRASFPPMARGAACAAEKHPSNLIRVMPAEGMPGQGALAPLIRIPFFVRLALIRSL</sequence>
<name>A0ABM8E945_9HYPH</name>